<dbReference type="PANTHER" id="PTHR47691:SF3">
    <property type="entry name" value="HTH-TYPE TRANSCRIPTIONAL REGULATOR RV0890C-RELATED"/>
    <property type="match status" value="1"/>
</dbReference>
<dbReference type="InterPro" id="IPR016032">
    <property type="entry name" value="Sig_transdc_resp-reg_C-effctor"/>
</dbReference>
<dbReference type="SUPFAM" id="SSF52540">
    <property type="entry name" value="P-loop containing nucleoside triphosphate hydrolases"/>
    <property type="match status" value="1"/>
</dbReference>
<accession>A0A9W6QVI0</accession>
<dbReference type="PRINTS" id="PR00364">
    <property type="entry name" value="DISEASERSIST"/>
</dbReference>
<organism evidence="2 3">
    <name type="scientific">Amycolatopsis taiwanensis</name>
    <dbReference type="NCBI Taxonomy" id="342230"/>
    <lineage>
        <taxon>Bacteria</taxon>
        <taxon>Bacillati</taxon>
        <taxon>Actinomycetota</taxon>
        <taxon>Actinomycetes</taxon>
        <taxon>Pseudonocardiales</taxon>
        <taxon>Pseudonocardiaceae</taxon>
        <taxon>Amycolatopsis</taxon>
    </lineage>
</organism>
<protein>
    <submittedName>
        <fullName evidence="2">LuxR family transcriptional regulator</fullName>
    </submittedName>
</protein>
<keyword evidence="3" id="KW-1185">Reference proteome</keyword>
<dbReference type="RefSeq" id="WP_285486323.1">
    <property type="nucleotide sequence ID" value="NZ_BSTI01000003.1"/>
</dbReference>
<dbReference type="Proteomes" id="UP001165136">
    <property type="component" value="Unassembled WGS sequence"/>
</dbReference>
<dbReference type="GO" id="GO:0003677">
    <property type="term" value="F:DNA binding"/>
    <property type="evidence" value="ECO:0007669"/>
    <property type="project" value="InterPro"/>
</dbReference>
<dbReference type="SUPFAM" id="SSF46894">
    <property type="entry name" value="C-terminal effector domain of the bipartite response regulators"/>
    <property type="match status" value="1"/>
</dbReference>
<reference evidence="2" key="1">
    <citation type="submission" date="2023-03" db="EMBL/GenBank/DDBJ databases">
        <title>Amycolatopsis taiwanensis NBRC 103393.</title>
        <authorList>
            <person name="Ichikawa N."/>
            <person name="Sato H."/>
            <person name="Tonouchi N."/>
        </authorList>
    </citation>
    <scope>NUCLEOTIDE SEQUENCE</scope>
    <source>
        <strain evidence="2">NBRC 103393</strain>
    </source>
</reference>
<dbReference type="Gene3D" id="3.40.50.300">
    <property type="entry name" value="P-loop containing nucleotide triphosphate hydrolases"/>
    <property type="match status" value="1"/>
</dbReference>
<dbReference type="InterPro" id="IPR027417">
    <property type="entry name" value="P-loop_NTPase"/>
</dbReference>
<dbReference type="AlphaFoldDB" id="A0A9W6QVI0"/>
<sequence length="822" mass="90248">MARDLSGALPAEPDLLIGRDDLAHRIIGHLRGGARVVTLTGSAGVGKTTLALHTAWQMRRDLPKLVVRWVRMTSLPSDAEAEQVDRVVRDALNATDYGDRPPWDAITEYLRVPGRHTLLVLDNCEHIVVQAGEFIAALQATVPGQVTVLATSREPLGCVGEHVEYVRPLPYPREEDSLDEPWPALEMFAARADAFGHPLSAAERVIAAELVRSVDGLPLAIAIDAARLRYESLAEIRNSRLIDSRRPVRDRYPGLDDVGGRVNSVLVPAGLRQSYTGSYDRLDAAEKRVMDSLGVFSGGFDLPTAGQICSDGELSPDDVVRAVKRLVDRSLVLADTSGGVHRYRLLQSVRMFALEKINDSGDPGALRRRHLRYFRKLAAQYATTWFSAKEVSILEDARWQLGNFEAAMAYGLTEPELATDALAIAVHLAQLRAWHYWGKLDEGRKWLLKGVEATAQLGVAHPMRIVAQSLAAWIALCQGRADEARRLRDACIDAQRQLSEQGADGVGDDPFAAAVNPAVRYFDGAFRMLVPGVDDTYDLGAIDVLEQAAAEFAALGDRGGWAMSMLFAGLGAAFHFADDPARAVALTSEYLAACEAAGAQWAIVWARIAHAMALAWHADPKQAEALVHDTVLMARDLDDAWGTTWLAHVLVWVLAILLEQRRGDHPGGTGQGAQPLKREAFELARAWGAAEAQRTRVNVRLEGLGPFLRAQQRAEVIIRAALGSDVERVVADGRELDHRQAMLLRIPQEPAGFAVRWQGLPPDLKRIARLAALDWTNKEIGTEVHLSHRTIEHKLPIALHKLGLRHRKELVNLRLVIEALAD</sequence>
<evidence type="ECO:0000313" key="3">
    <source>
        <dbReference type="Proteomes" id="UP001165136"/>
    </source>
</evidence>
<dbReference type="EMBL" id="BSTI01000003">
    <property type="protein sequence ID" value="GLY64879.1"/>
    <property type="molecule type" value="Genomic_DNA"/>
</dbReference>
<dbReference type="InterPro" id="IPR036388">
    <property type="entry name" value="WH-like_DNA-bd_sf"/>
</dbReference>
<name>A0A9W6QVI0_9PSEU</name>
<evidence type="ECO:0000313" key="2">
    <source>
        <dbReference type="EMBL" id="GLY64879.1"/>
    </source>
</evidence>
<dbReference type="GO" id="GO:0043531">
    <property type="term" value="F:ADP binding"/>
    <property type="evidence" value="ECO:0007669"/>
    <property type="project" value="InterPro"/>
</dbReference>
<dbReference type="Gene3D" id="1.10.10.10">
    <property type="entry name" value="Winged helix-like DNA-binding domain superfamily/Winged helix DNA-binding domain"/>
    <property type="match status" value="1"/>
</dbReference>
<dbReference type="GO" id="GO:0006355">
    <property type="term" value="P:regulation of DNA-templated transcription"/>
    <property type="evidence" value="ECO:0007669"/>
    <property type="project" value="InterPro"/>
</dbReference>
<proteinExistence type="predicted"/>
<dbReference type="InterPro" id="IPR000792">
    <property type="entry name" value="Tscrpt_reg_LuxR_C"/>
</dbReference>
<comment type="caution">
    <text evidence="2">The sequence shown here is derived from an EMBL/GenBank/DDBJ whole genome shotgun (WGS) entry which is preliminary data.</text>
</comment>
<gene>
    <name evidence="2" type="ORF">Atai01_14980</name>
</gene>
<dbReference type="PANTHER" id="PTHR47691">
    <property type="entry name" value="REGULATOR-RELATED"/>
    <property type="match status" value="1"/>
</dbReference>
<evidence type="ECO:0000259" key="1">
    <source>
        <dbReference type="SMART" id="SM00421"/>
    </source>
</evidence>
<dbReference type="SMART" id="SM00421">
    <property type="entry name" value="HTH_LUXR"/>
    <property type="match status" value="1"/>
</dbReference>
<feature type="domain" description="HTH luxR-type" evidence="1">
    <location>
        <begin position="757"/>
        <end position="814"/>
    </location>
</feature>